<feature type="chain" id="PRO_5021774124" evidence="1">
    <location>
        <begin position="24"/>
        <end position="94"/>
    </location>
</feature>
<organism evidence="2 3">
    <name type="scientific">Aliikangiella coralliicola</name>
    <dbReference type="NCBI Taxonomy" id="2592383"/>
    <lineage>
        <taxon>Bacteria</taxon>
        <taxon>Pseudomonadati</taxon>
        <taxon>Pseudomonadota</taxon>
        <taxon>Gammaproteobacteria</taxon>
        <taxon>Oceanospirillales</taxon>
        <taxon>Pleioneaceae</taxon>
        <taxon>Aliikangiella</taxon>
    </lineage>
</organism>
<gene>
    <name evidence="2" type="ORF">FLL46_15080</name>
</gene>
<keyword evidence="1" id="KW-0732">Signal</keyword>
<dbReference type="Proteomes" id="UP000315439">
    <property type="component" value="Unassembled WGS sequence"/>
</dbReference>
<protein>
    <submittedName>
        <fullName evidence="2">Uncharacterized protein</fullName>
    </submittedName>
</protein>
<evidence type="ECO:0000313" key="3">
    <source>
        <dbReference type="Proteomes" id="UP000315439"/>
    </source>
</evidence>
<evidence type="ECO:0000313" key="2">
    <source>
        <dbReference type="EMBL" id="TQV87126.1"/>
    </source>
</evidence>
<reference evidence="2 3" key="1">
    <citation type="submission" date="2019-07" db="EMBL/GenBank/DDBJ databases">
        <title>Draft genome for Aliikangiella sp. M105.</title>
        <authorList>
            <person name="Wang G."/>
        </authorList>
    </citation>
    <scope>NUCLEOTIDE SEQUENCE [LARGE SCALE GENOMIC DNA]</scope>
    <source>
        <strain evidence="2 3">M105</strain>
    </source>
</reference>
<dbReference type="EMBL" id="VIKS01000009">
    <property type="protein sequence ID" value="TQV87126.1"/>
    <property type="molecule type" value="Genomic_DNA"/>
</dbReference>
<comment type="caution">
    <text evidence="2">The sequence shown here is derived from an EMBL/GenBank/DDBJ whole genome shotgun (WGS) entry which is preliminary data.</text>
</comment>
<dbReference type="RefSeq" id="WP_142932145.1">
    <property type="nucleotide sequence ID" value="NZ_ML660165.1"/>
</dbReference>
<dbReference type="AlphaFoldDB" id="A0A545UCD8"/>
<feature type="signal peptide" evidence="1">
    <location>
        <begin position="1"/>
        <end position="23"/>
    </location>
</feature>
<evidence type="ECO:0000256" key="1">
    <source>
        <dbReference type="SAM" id="SignalP"/>
    </source>
</evidence>
<sequence>MKNVKHKFPLITGILLFSLATQAGTDNEKKSSENSLAKETVTQNVSGYGSCTPYPQCKYDNSDSQSGNQEFNTQSNWLFELFENLVEHQDAIRE</sequence>
<name>A0A545UCD8_9GAMM</name>
<keyword evidence="3" id="KW-1185">Reference proteome</keyword>
<accession>A0A545UCD8</accession>
<proteinExistence type="predicted"/>